<feature type="transmembrane region" description="Helical" evidence="1">
    <location>
        <begin position="176"/>
        <end position="198"/>
    </location>
</feature>
<keyword evidence="1" id="KW-1133">Transmembrane helix</keyword>
<protein>
    <submittedName>
        <fullName evidence="2">Uncharacterized protein</fullName>
    </submittedName>
</protein>
<organism evidence="2 3">
    <name type="scientific">Acanthosepion pharaonis</name>
    <name type="common">Pharaoh cuttlefish</name>
    <name type="synonym">Sepia pharaonis</name>
    <dbReference type="NCBI Taxonomy" id="158019"/>
    <lineage>
        <taxon>Eukaryota</taxon>
        <taxon>Metazoa</taxon>
        <taxon>Spiralia</taxon>
        <taxon>Lophotrochozoa</taxon>
        <taxon>Mollusca</taxon>
        <taxon>Cephalopoda</taxon>
        <taxon>Coleoidea</taxon>
        <taxon>Decapodiformes</taxon>
        <taxon>Sepiida</taxon>
        <taxon>Sepiina</taxon>
        <taxon>Sepiidae</taxon>
        <taxon>Acanthosepion</taxon>
    </lineage>
</organism>
<sequence>MAGNKKVVGIGGEKINIERRHFNERCRQNCFQFISFVLSILLSFFLYSSFKTFQNYHHFFFFSFFLIFRFYFVKKVFLSNSFVFFSFGRSASSYFILFASRFIISSFLSILNRFLPLFHFLPVFLPSFLFHFFFLFSPCSPLPFIFPSLLLSSSYLPSFFIFSILCSFFFPVLRLSFFLFLSILSFILLSLLLFSFPLPLSSFFYDF</sequence>
<name>A0A812DAW4_ACAPH</name>
<feature type="transmembrane region" description="Helical" evidence="1">
    <location>
        <begin position="56"/>
        <end position="73"/>
    </location>
</feature>
<evidence type="ECO:0000313" key="2">
    <source>
        <dbReference type="EMBL" id="CAE1298986.1"/>
    </source>
</evidence>
<dbReference type="Proteomes" id="UP000597762">
    <property type="component" value="Unassembled WGS sequence"/>
</dbReference>
<evidence type="ECO:0000313" key="3">
    <source>
        <dbReference type="Proteomes" id="UP000597762"/>
    </source>
</evidence>
<gene>
    <name evidence="2" type="ORF">SPHA_52949</name>
</gene>
<proteinExistence type="predicted"/>
<comment type="caution">
    <text evidence="2">The sequence shown here is derived from an EMBL/GenBank/DDBJ whole genome shotgun (WGS) entry which is preliminary data.</text>
</comment>
<keyword evidence="1" id="KW-0812">Transmembrane</keyword>
<keyword evidence="3" id="KW-1185">Reference proteome</keyword>
<dbReference type="AlphaFoldDB" id="A0A812DAW4"/>
<feature type="transmembrane region" description="Helical" evidence="1">
    <location>
        <begin position="148"/>
        <end position="170"/>
    </location>
</feature>
<feature type="transmembrane region" description="Helical" evidence="1">
    <location>
        <begin position="117"/>
        <end position="136"/>
    </location>
</feature>
<accession>A0A812DAW4</accession>
<feature type="transmembrane region" description="Helical" evidence="1">
    <location>
        <begin position="30"/>
        <end position="50"/>
    </location>
</feature>
<dbReference type="EMBL" id="CAHIKZ030003327">
    <property type="protein sequence ID" value="CAE1298986.1"/>
    <property type="molecule type" value="Genomic_DNA"/>
</dbReference>
<keyword evidence="1" id="KW-0472">Membrane</keyword>
<reference evidence="2" key="1">
    <citation type="submission" date="2021-01" db="EMBL/GenBank/DDBJ databases">
        <authorList>
            <person name="Li R."/>
            <person name="Bekaert M."/>
        </authorList>
    </citation>
    <scope>NUCLEOTIDE SEQUENCE</scope>
    <source>
        <strain evidence="2">Farmed</strain>
    </source>
</reference>
<evidence type="ECO:0000256" key="1">
    <source>
        <dbReference type="SAM" id="Phobius"/>
    </source>
</evidence>